<evidence type="ECO:0000256" key="2">
    <source>
        <dbReference type="ARBA" id="ARBA00023125"/>
    </source>
</evidence>
<evidence type="ECO:0000256" key="1">
    <source>
        <dbReference type="ARBA" id="ARBA00023015"/>
    </source>
</evidence>
<evidence type="ECO:0000313" key="6">
    <source>
        <dbReference type="Proteomes" id="UP001501803"/>
    </source>
</evidence>
<dbReference type="InterPro" id="IPR011711">
    <property type="entry name" value="GntR_C"/>
</dbReference>
<gene>
    <name evidence="5" type="ORF">GCM10022381_28380</name>
</gene>
<proteinExistence type="predicted"/>
<sequence>MSQIIESLIGRAVQPLAGATQTRAESLAANVEAAIGDNDLAPGSYVATLDELRDSTGFARATVSEAVRLLRERGVVAIRPGRGGGIFVAESNPVIRLRHTLLTVRDSPSLVLDAIAVRGALEGLITGDAARHRGAADIAALKKALTKMRRAKDHDAFMHSNWALHERIAEISPNAMAKAVYTGTLGYIKPASAEFDSTEEDRVDYLEHRYRVHEALVQAIIDGDSEAAARAVHEHENGSGS</sequence>
<dbReference type="SUPFAM" id="SSF46785">
    <property type="entry name" value="Winged helix' DNA-binding domain"/>
    <property type="match status" value="1"/>
</dbReference>
<keyword evidence="6" id="KW-1185">Reference proteome</keyword>
<dbReference type="Proteomes" id="UP001501803">
    <property type="component" value="Unassembled WGS sequence"/>
</dbReference>
<dbReference type="SUPFAM" id="SSF48008">
    <property type="entry name" value="GntR ligand-binding domain-like"/>
    <property type="match status" value="1"/>
</dbReference>
<dbReference type="InterPro" id="IPR036390">
    <property type="entry name" value="WH_DNA-bd_sf"/>
</dbReference>
<dbReference type="EMBL" id="BAABCN010000008">
    <property type="protein sequence ID" value="GAA3884514.1"/>
    <property type="molecule type" value="Genomic_DNA"/>
</dbReference>
<protein>
    <submittedName>
        <fullName evidence="5">FCD domain-containing protein</fullName>
    </submittedName>
</protein>
<organism evidence="5 6">
    <name type="scientific">Leifsonia kafniensis</name>
    <dbReference type="NCBI Taxonomy" id="475957"/>
    <lineage>
        <taxon>Bacteria</taxon>
        <taxon>Bacillati</taxon>
        <taxon>Actinomycetota</taxon>
        <taxon>Actinomycetes</taxon>
        <taxon>Micrococcales</taxon>
        <taxon>Microbacteriaceae</taxon>
        <taxon>Leifsonia</taxon>
    </lineage>
</organism>
<dbReference type="InterPro" id="IPR008920">
    <property type="entry name" value="TF_FadR/GntR_C"/>
</dbReference>
<dbReference type="SMART" id="SM00895">
    <property type="entry name" value="FCD"/>
    <property type="match status" value="1"/>
</dbReference>
<reference evidence="6" key="1">
    <citation type="journal article" date="2019" name="Int. J. Syst. Evol. Microbiol.">
        <title>The Global Catalogue of Microorganisms (GCM) 10K type strain sequencing project: providing services to taxonomists for standard genome sequencing and annotation.</title>
        <authorList>
            <consortium name="The Broad Institute Genomics Platform"/>
            <consortium name="The Broad Institute Genome Sequencing Center for Infectious Disease"/>
            <person name="Wu L."/>
            <person name="Ma J."/>
        </authorList>
    </citation>
    <scope>NUCLEOTIDE SEQUENCE [LARGE SCALE GENOMIC DNA]</scope>
    <source>
        <strain evidence="6">JCM 17021</strain>
    </source>
</reference>
<dbReference type="InterPro" id="IPR000524">
    <property type="entry name" value="Tscrpt_reg_HTH_GntR"/>
</dbReference>
<comment type="caution">
    <text evidence="5">The sequence shown here is derived from an EMBL/GenBank/DDBJ whole genome shotgun (WGS) entry which is preliminary data.</text>
</comment>
<dbReference type="Pfam" id="PF00392">
    <property type="entry name" value="GntR"/>
    <property type="match status" value="1"/>
</dbReference>
<dbReference type="RefSeq" id="WP_345067866.1">
    <property type="nucleotide sequence ID" value="NZ_BAABCN010000008.1"/>
</dbReference>
<feature type="domain" description="HTH gntR-type" evidence="4">
    <location>
        <begin position="21"/>
        <end position="91"/>
    </location>
</feature>
<keyword evidence="2" id="KW-0238">DNA-binding</keyword>
<dbReference type="Pfam" id="PF07729">
    <property type="entry name" value="FCD"/>
    <property type="match status" value="1"/>
</dbReference>
<keyword evidence="3" id="KW-0804">Transcription</keyword>
<evidence type="ECO:0000256" key="3">
    <source>
        <dbReference type="ARBA" id="ARBA00023163"/>
    </source>
</evidence>
<dbReference type="PANTHER" id="PTHR43537:SF24">
    <property type="entry name" value="GLUCONATE OPERON TRANSCRIPTIONAL REPRESSOR"/>
    <property type="match status" value="1"/>
</dbReference>
<dbReference type="InterPro" id="IPR036388">
    <property type="entry name" value="WH-like_DNA-bd_sf"/>
</dbReference>
<dbReference type="Gene3D" id="1.20.120.530">
    <property type="entry name" value="GntR ligand-binding domain-like"/>
    <property type="match status" value="1"/>
</dbReference>
<keyword evidence="1" id="KW-0805">Transcription regulation</keyword>
<name>A0ABP7KPA3_9MICO</name>
<dbReference type="PANTHER" id="PTHR43537">
    <property type="entry name" value="TRANSCRIPTIONAL REGULATOR, GNTR FAMILY"/>
    <property type="match status" value="1"/>
</dbReference>
<dbReference type="Gene3D" id="1.10.10.10">
    <property type="entry name" value="Winged helix-like DNA-binding domain superfamily/Winged helix DNA-binding domain"/>
    <property type="match status" value="1"/>
</dbReference>
<evidence type="ECO:0000259" key="4">
    <source>
        <dbReference type="PROSITE" id="PS50949"/>
    </source>
</evidence>
<evidence type="ECO:0000313" key="5">
    <source>
        <dbReference type="EMBL" id="GAA3884514.1"/>
    </source>
</evidence>
<accession>A0ABP7KPA3</accession>
<dbReference type="PROSITE" id="PS50949">
    <property type="entry name" value="HTH_GNTR"/>
    <property type="match status" value="1"/>
</dbReference>